<keyword evidence="3 6" id="KW-1133">Transmembrane helix</keyword>
<dbReference type="PRINTS" id="PR00237">
    <property type="entry name" value="GPCRRHODOPSN"/>
</dbReference>
<proteinExistence type="inferred from homology"/>
<organism evidence="8 9">
    <name type="scientific">Desmophyllum pertusum</name>
    <dbReference type="NCBI Taxonomy" id="174260"/>
    <lineage>
        <taxon>Eukaryota</taxon>
        <taxon>Metazoa</taxon>
        <taxon>Cnidaria</taxon>
        <taxon>Anthozoa</taxon>
        <taxon>Hexacorallia</taxon>
        <taxon>Scleractinia</taxon>
        <taxon>Caryophylliina</taxon>
        <taxon>Caryophylliidae</taxon>
        <taxon>Desmophyllum</taxon>
    </lineage>
</organism>
<feature type="transmembrane region" description="Helical" evidence="6">
    <location>
        <begin position="254"/>
        <end position="273"/>
    </location>
</feature>
<dbReference type="GO" id="GO:0016020">
    <property type="term" value="C:membrane"/>
    <property type="evidence" value="ECO:0007669"/>
    <property type="project" value="UniProtKB-SubCell"/>
</dbReference>
<comment type="similarity">
    <text evidence="5">Belongs to the G-protein coupled receptor 1 family.</text>
</comment>
<dbReference type="EMBL" id="MU827778">
    <property type="protein sequence ID" value="KAJ7340400.1"/>
    <property type="molecule type" value="Genomic_DNA"/>
</dbReference>
<keyword evidence="9" id="KW-1185">Reference proteome</keyword>
<gene>
    <name evidence="8" type="ORF">OS493_003144</name>
</gene>
<keyword evidence="5" id="KW-0297">G-protein coupled receptor</keyword>
<feature type="transmembrane region" description="Helical" evidence="6">
    <location>
        <begin position="76"/>
        <end position="105"/>
    </location>
</feature>
<dbReference type="OrthoDB" id="10042731at2759"/>
<keyword evidence="5" id="KW-0807">Transducer</keyword>
<dbReference type="PROSITE" id="PS00237">
    <property type="entry name" value="G_PROTEIN_RECEP_F1_1"/>
    <property type="match status" value="1"/>
</dbReference>
<reference evidence="8" key="1">
    <citation type="submission" date="2023-01" db="EMBL/GenBank/DDBJ databases">
        <title>Genome assembly of the deep-sea coral Lophelia pertusa.</title>
        <authorList>
            <person name="Herrera S."/>
            <person name="Cordes E."/>
        </authorList>
    </citation>
    <scope>NUCLEOTIDE SEQUENCE</scope>
    <source>
        <strain evidence="8">USNM1676648</strain>
        <tissue evidence="8">Polyp</tissue>
    </source>
</reference>
<dbReference type="AlphaFoldDB" id="A0A9X0CH58"/>
<dbReference type="InterPro" id="IPR000276">
    <property type="entry name" value="GPCR_Rhodpsn"/>
</dbReference>
<keyword evidence="2 5" id="KW-0812">Transmembrane</keyword>
<dbReference type="SMART" id="SM01381">
    <property type="entry name" value="7TM_GPCR_Srsx"/>
    <property type="match status" value="1"/>
</dbReference>
<evidence type="ECO:0000313" key="9">
    <source>
        <dbReference type="Proteomes" id="UP001163046"/>
    </source>
</evidence>
<dbReference type="PANTHER" id="PTHR45698:SF1">
    <property type="entry name" value="TRACE AMINE-ASSOCIATED RECEPTOR 13C-LIKE"/>
    <property type="match status" value="1"/>
</dbReference>
<feature type="transmembrane region" description="Helical" evidence="6">
    <location>
        <begin position="6"/>
        <end position="30"/>
    </location>
</feature>
<feature type="transmembrane region" description="Helical" evidence="6">
    <location>
        <begin position="42"/>
        <end position="64"/>
    </location>
</feature>
<evidence type="ECO:0000256" key="3">
    <source>
        <dbReference type="ARBA" id="ARBA00022989"/>
    </source>
</evidence>
<feature type="transmembrane region" description="Helical" evidence="6">
    <location>
        <begin position="220"/>
        <end position="242"/>
    </location>
</feature>
<evidence type="ECO:0000259" key="7">
    <source>
        <dbReference type="PROSITE" id="PS50262"/>
    </source>
</evidence>
<keyword evidence="5" id="KW-0675">Receptor</keyword>
<dbReference type="InterPro" id="IPR017452">
    <property type="entry name" value="GPCR_Rhodpsn_7TM"/>
</dbReference>
<feature type="domain" description="G-protein coupled receptors family 1 profile" evidence="7">
    <location>
        <begin position="21"/>
        <end position="271"/>
    </location>
</feature>
<feature type="transmembrane region" description="Helical" evidence="6">
    <location>
        <begin position="171"/>
        <end position="191"/>
    </location>
</feature>
<comment type="subcellular location">
    <subcellularLocation>
        <location evidence="1">Membrane</location>
    </subcellularLocation>
</comment>
<comment type="caution">
    <text evidence="8">The sequence shown here is derived from an EMBL/GenBank/DDBJ whole genome shotgun (WGS) entry which is preliminary data.</text>
</comment>
<dbReference type="PROSITE" id="PS50262">
    <property type="entry name" value="G_PROTEIN_RECEP_F1_2"/>
    <property type="match status" value="1"/>
</dbReference>
<evidence type="ECO:0000256" key="4">
    <source>
        <dbReference type="ARBA" id="ARBA00023136"/>
    </source>
</evidence>
<dbReference type="SUPFAM" id="SSF81321">
    <property type="entry name" value="Family A G protein-coupled receptor-like"/>
    <property type="match status" value="1"/>
</dbReference>
<dbReference type="Pfam" id="PF00001">
    <property type="entry name" value="7tm_1"/>
    <property type="match status" value="1"/>
</dbReference>
<dbReference type="PANTHER" id="PTHR45698">
    <property type="entry name" value="TRACE AMINE-ASSOCIATED RECEPTOR 19N-RELATED"/>
    <property type="match status" value="1"/>
</dbReference>
<accession>A0A9X0CH58</accession>
<keyword evidence="4 6" id="KW-0472">Membrane</keyword>
<dbReference type="Proteomes" id="UP001163046">
    <property type="component" value="Unassembled WGS sequence"/>
</dbReference>
<dbReference type="CDD" id="cd00637">
    <property type="entry name" value="7tm_classA_rhodopsin-like"/>
    <property type="match status" value="1"/>
</dbReference>
<name>A0A9X0CH58_9CNID</name>
<evidence type="ECO:0000256" key="5">
    <source>
        <dbReference type="RuleBase" id="RU000688"/>
    </source>
</evidence>
<sequence length="345" mass="39278">MPVSIVVISLCSVMVVINLLGNSLVCLVVLKDKAMRKTPMNFLLVNLAVSDMIVGVFSTFRFLIDNPFENLRGTPAHVACSFLTGATFMWIGILASVLFLVLIAVERYYAVLHPLHHRTGMVARKLKTIVTALWVYALAWNIPTFALFRYSDQTGRCFVLWSSPYLGQARAIWWVINTAVVPVIIMGYLYIQIVRKLWKTLQRGRVPSEKARRKVTRMTLIISMVYILTWIPNSVIFLLLQFSSLVTPDSPADQLGILLVTFNSCINPIVYSLHSTPFSKSLKNLLWCCRPRCKRNAVVPTTRMTLQRVERDVDDTSYRNEDFVENRIESRLSEKSHQSIQGEST</sequence>
<dbReference type="Gene3D" id="1.20.1070.10">
    <property type="entry name" value="Rhodopsin 7-helix transmembrane proteins"/>
    <property type="match status" value="1"/>
</dbReference>
<protein>
    <recommendedName>
        <fullName evidence="7">G-protein coupled receptors family 1 profile domain-containing protein</fullName>
    </recommendedName>
</protein>
<evidence type="ECO:0000256" key="6">
    <source>
        <dbReference type="SAM" id="Phobius"/>
    </source>
</evidence>
<evidence type="ECO:0000256" key="1">
    <source>
        <dbReference type="ARBA" id="ARBA00004370"/>
    </source>
</evidence>
<feature type="transmembrane region" description="Helical" evidence="6">
    <location>
        <begin position="126"/>
        <end position="151"/>
    </location>
</feature>
<dbReference type="GO" id="GO:0004930">
    <property type="term" value="F:G protein-coupled receptor activity"/>
    <property type="evidence" value="ECO:0007669"/>
    <property type="project" value="UniProtKB-KW"/>
</dbReference>
<evidence type="ECO:0000313" key="8">
    <source>
        <dbReference type="EMBL" id="KAJ7340400.1"/>
    </source>
</evidence>
<evidence type="ECO:0000256" key="2">
    <source>
        <dbReference type="ARBA" id="ARBA00022692"/>
    </source>
</evidence>